<dbReference type="EMBL" id="JAWDGP010003173">
    <property type="protein sequence ID" value="KAK3776896.1"/>
    <property type="molecule type" value="Genomic_DNA"/>
</dbReference>
<dbReference type="InterPro" id="IPR036024">
    <property type="entry name" value="Somatomedin_B-like_dom_sf"/>
</dbReference>
<evidence type="ECO:0000256" key="1">
    <source>
        <dbReference type="ARBA" id="ARBA00023157"/>
    </source>
</evidence>
<dbReference type="Proteomes" id="UP001283361">
    <property type="component" value="Unassembled WGS sequence"/>
</dbReference>
<feature type="domain" description="SMB" evidence="2">
    <location>
        <begin position="341"/>
        <end position="382"/>
    </location>
</feature>
<organism evidence="3 4">
    <name type="scientific">Elysia crispata</name>
    <name type="common">lettuce slug</name>
    <dbReference type="NCBI Taxonomy" id="231223"/>
    <lineage>
        <taxon>Eukaryota</taxon>
        <taxon>Metazoa</taxon>
        <taxon>Spiralia</taxon>
        <taxon>Lophotrochozoa</taxon>
        <taxon>Mollusca</taxon>
        <taxon>Gastropoda</taxon>
        <taxon>Heterobranchia</taxon>
        <taxon>Euthyneura</taxon>
        <taxon>Panpulmonata</taxon>
        <taxon>Sacoglossa</taxon>
        <taxon>Placobranchoidea</taxon>
        <taxon>Plakobranchidae</taxon>
        <taxon>Elysia</taxon>
    </lineage>
</organism>
<proteinExistence type="predicted"/>
<accession>A0AAE1DN46</accession>
<dbReference type="Gene3D" id="4.10.410.20">
    <property type="match status" value="1"/>
</dbReference>
<reference evidence="3" key="1">
    <citation type="journal article" date="2023" name="G3 (Bethesda)">
        <title>A reference genome for the long-term kleptoplast-retaining sea slug Elysia crispata morphotype clarki.</title>
        <authorList>
            <person name="Eastman K.E."/>
            <person name="Pendleton A.L."/>
            <person name="Shaikh M.A."/>
            <person name="Suttiyut T."/>
            <person name="Ogas R."/>
            <person name="Tomko P."/>
            <person name="Gavelis G."/>
            <person name="Widhalm J.R."/>
            <person name="Wisecaver J.H."/>
        </authorList>
    </citation>
    <scope>NUCLEOTIDE SEQUENCE</scope>
    <source>
        <strain evidence="3">ECLA1</strain>
    </source>
</reference>
<keyword evidence="4" id="KW-1185">Reference proteome</keyword>
<keyword evidence="1" id="KW-1015">Disulfide bond</keyword>
<evidence type="ECO:0000313" key="3">
    <source>
        <dbReference type="EMBL" id="KAK3776896.1"/>
    </source>
</evidence>
<name>A0AAE1DN46_9GAST</name>
<protein>
    <recommendedName>
        <fullName evidence="2">SMB domain-containing protein</fullName>
    </recommendedName>
</protein>
<sequence length="931" mass="104789">MKSLIRMHRKCRQQETVIWLNEAPSNVIRKPEYSLALVLCVTHPSKQLQYPEDTNALLVSPVELSTKDAAIVVNSVVLTRGFVLMHNSMPLSTQVPTQPGDIETNSATATAPDTTYSDGSLCLNIFKQSVVNTPSDVDDPDAHTVDFPREPFFDDKGKLEEKASPAHIDSEQTIRQRADVVTDIDSEQTIRQRADVVTCASTAERDQLFVRFSTQSDTISEKIRSRDASNSSRYHSKVAGFLSINSSKSSGPNKLAKEVLHFDVTTIKSTGSKRLGENISSSRAKDNTSTIEKMTKMQYFSSTNMTSFERMSTDLYSIDTRNMASIERVAAGSSSVGTLRKSLSCEQRCGEDTNYPCSCDEKCVVYKTCCEDLTETCPGLYNLALAKFGHLLSASIHCDAISAVLLVQSCPSKAENIHSFKEDLKTLKKSTTPTTSYDQYASKDEQGRVFSLLDILSNAPFTDYDTGIIYANASIYKCNKENTFISNQTLGSQAVSWMTQIGANNIDFHRELNDIQKELDLSTYSYLPPKSHPTSAGTLCYSNWTLSCISQLSRELNISQLTCDTGVNEYYSLRNVLRTMPLPDRSSAHLICALCLSDAQRLSAVSNRFYVSGLKILMSLSEASGKVEYSVHKEWLYPSQPIPWLLWTCNISDQSTHQAGRLCKAQHCDQLYLITSDGDCRKAVEAELFIREKILFNGRKCKIDPTAFAEVSKYYLEKLYKLKATTKPFRTYRSYKKSWDENLNAIKTNIRLTSIRMEMYFDTERFENEVMGLKRNFLKMKTAILIFAQRYCSMQGEWEEGKGVSLQDDSQTVHKKSEIDDVNATQYADISFISSADLDINEILDNSLINMCLQFDPIDSNLSDTIKCDYISDFYDRNPHIDTNGLLATDDDLKCFKDAIYMSTSAMLLSPRSPLPWCLINVTLVILWWRP</sequence>
<evidence type="ECO:0000313" key="4">
    <source>
        <dbReference type="Proteomes" id="UP001283361"/>
    </source>
</evidence>
<evidence type="ECO:0000259" key="2">
    <source>
        <dbReference type="PROSITE" id="PS50958"/>
    </source>
</evidence>
<dbReference type="Pfam" id="PF01033">
    <property type="entry name" value="Somatomedin_B"/>
    <property type="match status" value="1"/>
</dbReference>
<gene>
    <name evidence="3" type="ORF">RRG08_024667</name>
</gene>
<dbReference type="PROSITE" id="PS50958">
    <property type="entry name" value="SMB_2"/>
    <property type="match status" value="1"/>
</dbReference>
<dbReference type="SUPFAM" id="SSF90188">
    <property type="entry name" value="Somatomedin B domain"/>
    <property type="match status" value="1"/>
</dbReference>
<dbReference type="InterPro" id="IPR001212">
    <property type="entry name" value="Somatomedin_B_dom"/>
</dbReference>
<comment type="caution">
    <text evidence="3">The sequence shown here is derived from an EMBL/GenBank/DDBJ whole genome shotgun (WGS) entry which is preliminary data.</text>
</comment>
<dbReference type="AlphaFoldDB" id="A0AAE1DN46"/>